<dbReference type="PANTHER" id="PTHR12585">
    <property type="entry name" value="SCC1 / RAD21 FAMILY MEMBER"/>
    <property type="match status" value="1"/>
</dbReference>
<dbReference type="SUPFAM" id="SSF46785">
    <property type="entry name" value="Winged helix' DNA-binding domain"/>
    <property type="match status" value="1"/>
</dbReference>
<feature type="domain" description="Rad21/Rec8-like protein C-terminal eukaryotic" evidence="5">
    <location>
        <begin position="752"/>
        <end position="802"/>
    </location>
</feature>
<dbReference type="InterPro" id="IPR039781">
    <property type="entry name" value="Rad21/Rec8-like"/>
</dbReference>
<dbReference type="GO" id="GO:0008278">
    <property type="term" value="C:cohesin complex"/>
    <property type="evidence" value="ECO:0007669"/>
    <property type="project" value="InterPro"/>
</dbReference>
<dbReference type="AlphaFoldDB" id="A0A6P8E979"/>
<reference evidence="8" key="2">
    <citation type="submission" date="2025-08" db="UniProtKB">
        <authorList>
            <consortium name="RefSeq"/>
        </authorList>
    </citation>
    <scope>IDENTIFICATION</scope>
    <source>
        <tissue evidence="8">Leaf</tissue>
    </source>
</reference>
<gene>
    <name evidence="8" type="primary">LOC116213143</name>
</gene>
<reference evidence="7" key="1">
    <citation type="journal article" date="2020" name="Plant Biotechnol. J.">
        <title>The pomegranate (Punica granatum L.) draft genome dissects genetic divergence between soft- and hard-seeded cultivars.</title>
        <authorList>
            <person name="Luo X."/>
            <person name="Li H."/>
            <person name="Wu Z."/>
            <person name="Yao W."/>
            <person name="Zhao P."/>
            <person name="Cao D."/>
            <person name="Yu H."/>
            <person name="Li K."/>
            <person name="Poudel K."/>
            <person name="Zhao D."/>
            <person name="Zhang F."/>
            <person name="Xia X."/>
            <person name="Chen L."/>
            <person name="Wang Q."/>
            <person name="Jing D."/>
            <person name="Cao S."/>
        </authorList>
    </citation>
    <scope>NUCLEOTIDE SEQUENCE [LARGE SCALE GENOMIC DNA]</scope>
    <source>
        <strain evidence="7">cv. Tunisia</strain>
    </source>
</reference>
<dbReference type="Proteomes" id="UP000515151">
    <property type="component" value="Chromosome 7"/>
</dbReference>
<dbReference type="CDD" id="cd21793">
    <property type="entry name" value="Rad21_Rec8_M_AtSYN1-like"/>
    <property type="match status" value="1"/>
</dbReference>
<evidence type="ECO:0000259" key="6">
    <source>
        <dbReference type="Pfam" id="PF04825"/>
    </source>
</evidence>
<dbReference type="InterPro" id="IPR036390">
    <property type="entry name" value="WH_DNA-bd_sf"/>
</dbReference>
<dbReference type="OrthoDB" id="10071381at2759"/>
<dbReference type="GO" id="GO:0003682">
    <property type="term" value="F:chromatin binding"/>
    <property type="evidence" value="ECO:0007669"/>
    <property type="project" value="TreeGrafter"/>
</dbReference>
<comment type="similarity">
    <text evidence="2">Belongs to the rad21 family.</text>
</comment>
<dbReference type="GO" id="GO:1990414">
    <property type="term" value="P:replication-born double-strand break repair via sister chromatid exchange"/>
    <property type="evidence" value="ECO:0007669"/>
    <property type="project" value="TreeGrafter"/>
</dbReference>
<sequence>MFHSHSLSRKGPLGSVWVAAYCHKRLKKAEVTATDISFSVDKILQDEFEIITYRVLGYFLLGVVRIYSKKVEYLFNDCHKVLVQVKGFVVSEKGHSRTVKGLREPISLITRPKRFELDAFDLEVGDDVSGAHHQSPQEEITLKDNAWRHAGMVQCALQKYNWEKEAGCHDTLIIDYTEAEDIVPLAFIDTETEASVEKPQDTLLSQELCVGLLTFEDHQSRPLNEDNQGELEQMRSSEGAHLSEKDKCFSEEEDFDLSNLEFTIERIYEDGKPEIGNASFEVVAPSGGDKCLFSEKEGDLSNLETTIQKLQEDGGFEKGDADSEIVAPLDGENQVAPSGGDKCLVSEKEHDLSNSETTIDKLREAGRFDKGDADFEMAAPLDGETQDAPSGGDKCLVSEKERDLSNLVTTIERLREDGGFEKEDADSEMAAPLNGETGEVIGTETKVDFAPEETYMPSEIVSSDSPEPDVVMTDRPISLRVDSTPAKKPPITAEVAGGLTPEFMLVPTPALKERRLTKRKRKCLFDDLIVLPNDLVKKSIRDASDLVCKRRKAPCNAFTVWKATRALGFSEPLIPYSSSELQSLLFLKNLKISAPHEDVVVSAPGEDVVVPAAHEDVELPAPNEDVKISAAREDVEVPEKVIVSELPPGDGSSEQAGIAPETPTRQFSSRRPYESPKASKSDEVRPESPLESVALEKESSVYEDQDLSFTLMNEDLNSLEGETHKLYGWTGRTRQVAKHLNEVFQKQKGKDEVTCLLQISKGRTRKESARLFYEILVLKSNGFINVDQETAHADVLIRKLPKLEQAFDADDSERRT</sequence>
<proteinExistence type="inferred from homology"/>
<accession>A0A6P8E979</accession>
<evidence type="ECO:0000256" key="2">
    <source>
        <dbReference type="ARBA" id="ARBA00009870"/>
    </source>
</evidence>
<dbReference type="RefSeq" id="XP_031403840.1">
    <property type="nucleotide sequence ID" value="XM_031547980.1"/>
</dbReference>
<feature type="compositionally biased region" description="Basic and acidic residues" evidence="4">
    <location>
        <begin position="671"/>
        <end position="699"/>
    </location>
</feature>
<dbReference type="Gene3D" id="1.10.10.580">
    <property type="entry name" value="Structural maintenance of chromosome 1. Chain E"/>
    <property type="match status" value="1"/>
</dbReference>
<evidence type="ECO:0000256" key="4">
    <source>
        <dbReference type="SAM" id="MobiDB-lite"/>
    </source>
</evidence>
<organism evidence="7 8">
    <name type="scientific">Punica granatum</name>
    <name type="common">Pomegranate</name>
    <dbReference type="NCBI Taxonomy" id="22663"/>
    <lineage>
        <taxon>Eukaryota</taxon>
        <taxon>Viridiplantae</taxon>
        <taxon>Streptophyta</taxon>
        <taxon>Embryophyta</taxon>
        <taxon>Tracheophyta</taxon>
        <taxon>Spermatophyta</taxon>
        <taxon>Magnoliopsida</taxon>
        <taxon>eudicotyledons</taxon>
        <taxon>Gunneridae</taxon>
        <taxon>Pentapetalae</taxon>
        <taxon>rosids</taxon>
        <taxon>malvids</taxon>
        <taxon>Myrtales</taxon>
        <taxon>Lythraceae</taxon>
        <taxon>Punica</taxon>
    </lineage>
</organism>
<feature type="region of interest" description="Disordered" evidence="4">
    <location>
        <begin position="220"/>
        <end position="245"/>
    </location>
</feature>
<keyword evidence="7" id="KW-1185">Reference proteome</keyword>
<dbReference type="Pfam" id="PF04825">
    <property type="entry name" value="Rad21_Rec8_N"/>
    <property type="match status" value="1"/>
</dbReference>
<dbReference type="GeneID" id="116213143"/>
<feature type="domain" description="Rad21/Rec8-like protein N-terminal" evidence="6">
    <location>
        <begin position="1"/>
        <end position="91"/>
    </location>
</feature>
<dbReference type="PANTHER" id="PTHR12585:SF73">
    <property type="entry name" value="SISTER CHROMATID COHESION 1 PROTEIN 2"/>
    <property type="match status" value="1"/>
</dbReference>
<feature type="region of interest" description="Disordered" evidence="4">
    <location>
        <begin position="643"/>
        <end position="699"/>
    </location>
</feature>
<protein>
    <submittedName>
        <fullName evidence="8">Sister chromatid cohesion 1 protein 2 isoform X1</fullName>
    </submittedName>
</protein>
<evidence type="ECO:0000256" key="3">
    <source>
        <dbReference type="ARBA" id="ARBA00023242"/>
    </source>
</evidence>
<dbReference type="InterPro" id="IPR023093">
    <property type="entry name" value="ScpA-like_C"/>
</dbReference>
<dbReference type="InterPro" id="IPR006909">
    <property type="entry name" value="Rad21/Rec8_C_eu"/>
</dbReference>
<name>A0A6P8E979_PUNGR</name>
<dbReference type="InterPro" id="IPR006910">
    <property type="entry name" value="Rad21_Rec8_N"/>
</dbReference>
<evidence type="ECO:0000313" key="8">
    <source>
        <dbReference type="RefSeq" id="XP_031403840.1"/>
    </source>
</evidence>
<comment type="subcellular location">
    <subcellularLocation>
        <location evidence="1">Nucleus</location>
    </subcellularLocation>
</comment>
<evidence type="ECO:0000313" key="7">
    <source>
        <dbReference type="Proteomes" id="UP000515151"/>
    </source>
</evidence>
<dbReference type="Pfam" id="PF04824">
    <property type="entry name" value="Rad21_Rec8"/>
    <property type="match status" value="1"/>
</dbReference>
<evidence type="ECO:0000256" key="1">
    <source>
        <dbReference type="ARBA" id="ARBA00004123"/>
    </source>
</evidence>
<dbReference type="GO" id="GO:0007062">
    <property type="term" value="P:sister chromatid cohesion"/>
    <property type="evidence" value="ECO:0007669"/>
    <property type="project" value="InterPro"/>
</dbReference>
<dbReference type="GO" id="GO:0005634">
    <property type="term" value="C:nucleus"/>
    <property type="evidence" value="ECO:0007669"/>
    <property type="project" value="UniProtKB-SubCell"/>
</dbReference>
<keyword evidence="3" id="KW-0539">Nucleus</keyword>
<evidence type="ECO:0000259" key="5">
    <source>
        <dbReference type="Pfam" id="PF04824"/>
    </source>
</evidence>